<dbReference type="EMBL" id="BAABCE010000011">
    <property type="protein sequence ID" value="GAA3566937.1"/>
    <property type="molecule type" value="Genomic_DNA"/>
</dbReference>
<proteinExistence type="predicted"/>
<dbReference type="Proteomes" id="UP001500707">
    <property type="component" value="Unassembled WGS sequence"/>
</dbReference>
<reference evidence="2" key="1">
    <citation type="journal article" date="2019" name="Int. J. Syst. Evol. Microbiol.">
        <title>The Global Catalogue of Microorganisms (GCM) 10K type strain sequencing project: providing services to taxonomists for standard genome sequencing and annotation.</title>
        <authorList>
            <consortium name="The Broad Institute Genomics Platform"/>
            <consortium name="The Broad Institute Genome Sequencing Center for Infectious Disease"/>
            <person name="Wu L."/>
            <person name="Ma J."/>
        </authorList>
    </citation>
    <scope>NUCLEOTIDE SEQUENCE [LARGE SCALE GENOMIC DNA]</scope>
    <source>
        <strain evidence="2">JCM 17656</strain>
    </source>
</reference>
<evidence type="ECO:0008006" key="3">
    <source>
        <dbReference type="Google" id="ProtNLM"/>
    </source>
</evidence>
<evidence type="ECO:0000313" key="2">
    <source>
        <dbReference type="Proteomes" id="UP001500707"/>
    </source>
</evidence>
<gene>
    <name evidence="1" type="ORF">GCM10022295_56120</name>
</gene>
<evidence type="ECO:0000313" key="1">
    <source>
        <dbReference type="EMBL" id="GAA3566937.1"/>
    </source>
</evidence>
<organism evidence="1 2">
    <name type="scientific">Streptomyces osmaniensis</name>
    <dbReference type="NCBI Taxonomy" id="593134"/>
    <lineage>
        <taxon>Bacteria</taxon>
        <taxon>Bacillati</taxon>
        <taxon>Actinomycetota</taxon>
        <taxon>Actinomycetes</taxon>
        <taxon>Kitasatosporales</taxon>
        <taxon>Streptomycetaceae</taxon>
        <taxon>Streptomyces</taxon>
    </lineage>
</organism>
<comment type="caution">
    <text evidence="1">The sequence shown here is derived from an EMBL/GenBank/DDBJ whole genome shotgun (WGS) entry which is preliminary data.</text>
</comment>
<protein>
    <recommendedName>
        <fullName evidence="3">Abortive infection protein-like C-terminal domain-containing protein</fullName>
    </recommendedName>
</protein>
<keyword evidence="2" id="KW-1185">Reference proteome</keyword>
<accession>A0ABP6XGR8</accession>
<name>A0ABP6XGR8_9ACTN</name>
<sequence>MRYEVPANTYAQNFLASMNGWDLLDVIDTMLGYQEYGWSGRDVYGSLERILSEAGSAYRVNEHRDGLEERVPQAVRDAVSETVAAASHSSDVGSAADHLANAWQAAYGLHPDPVRAYSEAIKAAEAAVHSVIEPSNSKATLGSMIRVIRNAPSRFTTSLFTPPGKEPVAAVEGMMRALWEGQTSRHGARTVTVPETLEAARAAVHLAATLVQWFTVGAVARMP</sequence>